<evidence type="ECO:0000313" key="4">
    <source>
        <dbReference type="Proteomes" id="UP000274139"/>
    </source>
</evidence>
<keyword evidence="1" id="KW-0812">Transmembrane</keyword>
<dbReference type="InterPro" id="IPR002509">
    <property type="entry name" value="NODB_dom"/>
</dbReference>
<keyword evidence="1" id="KW-1133">Transmembrane helix</keyword>
<dbReference type="AlphaFoldDB" id="A0A454JGF4"/>
<comment type="caution">
    <text evidence="3">The sequence shown here is derived from an EMBL/GenBank/DDBJ whole genome shotgun (WGS) entry which is preliminary data.</text>
</comment>
<dbReference type="GO" id="GO:0016810">
    <property type="term" value="F:hydrolase activity, acting on carbon-nitrogen (but not peptide) bonds"/>
    <property type="evidence" value="ECO:0007669"/>
    <property type="project" value="InterPro"/>
</dbReference>
<proteinExistence type="predicted"/>
<dbReference type="Pfam" id="PF01522">
    <property type="entry name" value="Polysacc_deac_1"/>
    <property type="match status" value="1"/>
</dbReference>
<organism evidence="3 4">
    <name type="scientific">Aquitalea palustris</name>
    <dbReference type="NCBI Taxonomy" id="2480983"/>
    <lineage>
        <taxon>Bacteria</taxon>
        <taxon>Pseudomonadati</taxon>
        <taxon>Pseudomonadota</taxon>
        <taxon>Betaproteobacteria</taxon>
        <taxon>Neisseriales</taxon>
        <taxon>Chromobacteriaceae</taxon>
        <taxon>Aquitalea</taxon>
    </lineage>
</organism>
<dbReference type="PANTHER" id="PTHR10587">
    <property type="entry name" value="GLYCOSYL TRANSFERASE-RELATED"/>
    <property type="match status" value="1"/>
</dbReference>
<dbReference type="EMBL" id="RFAR01000057">
    <property type="protein sequence ID" value="RMC95357.1"/>
    <property type="molecule type" value="Genomic_DNA"/>
</dbReference>
<dbReference type="Gene3D" id="3.20.20.370">
    <property type="entry name" value="Glycoside hydrolase/deacetylase"/>
    <property type="match status" value="1"/>
</dbReference>
<dbReference type="CDD" id="cd10917">
    <property type="entry name" value="CE4_NodB_like_6s_7s"/>
    <property type="match status" value="1"/>
</dbReference>
<dbReference type="InterPro" id="IPR050248">
    <property type="entry name" value="Polysacc_deacetylase_ArnD"/>
</dbReference>
<accession>A0A454JGF4</accession>
<evidence type="ECO:0000259" key="2">
    <source>
        <dbReference type="PROSITE" id="PS51677"/>
    </source>
</evidence>
<gene>
    <name evidence="3" type="ORF">EAY64_14065</name>
</gene>
<dbReference type="PROSITE" id="PS51677">
    <property type="entry name" value="NODB"/>
    <property type="match status" value="1"/>
</dbReference>
<evidence type="ECO:0000256" key="1">
    <source>
        <dbReference type="SAM" id="Phobius"/>
    </source>
</evidence>
<name>A0A454JGF4_9NEIS</name>
<reference evidence="3 4" key="1">
    <citation type="submission" date="2018-10" db="EMBL/GenBank/DDBJ databases">
        <title>Draft genome sequence of Aquitalea MWU14-2217 isolated from a wild cranberry bog in Provincetown, Massachusetts.</title>
        <authorList>
            <person name="Ebadzadsahrai G."/>
            <person name="Soby S."/>
        </authorList>
    </citation>
    <scope>NUCLEOTIDE SEQUENCE [LARGE SCALE GENOMIC DNA]</scope>
    <source>
        <strain evidence="3 4">MWU14-2217</strain>
    </source>
</reference>
<dbReference type="SUPFAM" id="SSF88713">
    <property type="entry name" value="Glycoside hydrolase/deacetylase"/>
    <property type="match status" value="1"/>
</dbReference>
<dbReference type="PANTHER" id="PTHR10587:SF137">
    <property type="entry name" value="4-DEOXY-4-FORMAMIDO-L-ARABINOSE-PHOSPHOUNDECAPRENOL DEFORMYLASE ARND-RELATED"/>
    <property type="match status" value="1"/>
</dbReference>
<feature type="domain" description="NodB homology" evidence="2">
    <location>
        <begin position="72"/>
        <end position="258"/>
    </location>
</feature>
<dbReference type="OrthoDB" id="276604at2"/>
<keyword evidence="1" id="KW-0472">Membrane</keyword>
<dbReference type="GO" id="GO:0005975">
    <property type="term" value="P:carbohydrate metabolic process"/>
    <property type="evidence" value="ECO:0007669"/>
    <property type="project" value="InterPro"/>
</dbReference>
<evidence type="ECO:0000313" key="3">
    <source>
        <dbReference type="EMBL" id="RMC95357.1"/>
    </source>
</evidence>
<feature type="transmembrane region" description="Helical" evidence="1">
    <location>
        <begin position="31"/>
        <end position="51"/>
    </location>
</feature>
<sequence length="267" mass="29368">MMLTRLSPFLKFCLALHGVALLALCVMPQHWLVLLLLLVLLHGLIALAGLLPRCSLLGPNLSRLPTSSIRRGEVAITIDDGPDPAVTPAVLDILRQYGVKATFFCIGERAAQYPALCRQAALDGHAVENHGQRHRKQTSLFGVAGWRREVGEGRATLQAITGQSTRFFRPIAGLRNPLLEPVLQREGLFLASWTRRGYDTRVHDPELVYTRLLRNLAAGDILLLHDGNAARTADGTPLILAVLPRLLEELARRKLQAVTLPQACQPD</sequence>
<keyword evidence="4" id="KW-1185">Reference proteome</keyword>
<protein>
    <submittedName>
        <fullName evidence="3">Polysaccharide deacetylase family protein</fullName>
    </submittedName>
</protein>
<dbReference type="Proteomes" id="UP000274139">
    <property type="component" value="Unassembled WGS sequence"/>
</dbReference>
<dbReference type="InterPro" id="IPR011330">
    <property type="entry name" value="Glyco_hydro/deAcase_b/a-brl"/>
</dbReference>